<keyword evidence="4" id="KW-1185">Reference proteome</keyword>
<keyword evidence="1" id="KW-0175">Coiled coil</keyword>
<evidence type="ECO:0000256" key="1">
    <source>
        <dbReference type="SAM" id="Coils"/>
    </source>
</evidence>
<dbReference type="Proteomes" id="UP001151699">
    <property type="component" value="Chromosome A"/>
</dbReference>
<feature type="coiled-coil region" evidence="1">
    <location>
        <begin position="906"/>
        <end position="940"/>
    </location>
</feature>
<comment type="caution">
    <text evidence="3">The sequence shown here is derived from an EMBL/GenBank/DDBJ whole genome shotgun (WGS) entry which is preliminary data.</text>
</comment>
<name>A0A9Q0NGJ4_9DIPT</name>
<feature type="compositionally biased region" description="Gly residues" evidence="2">
    <location>
        <begin position="652"/>
        <end position="661"/>
    </location>
</feature>
<reference evidence="3" key="1">
    <citation type="submission" date="2022-07" db="EMBL/GenBank/DDBJ databases">
        <authorList>
            <person name="Trinca V."/>
            <person name="Uliana J.V.C."/>
            <person name="Torres T.T."/>
            <person name="Ward R.J."/>
            <person name="Monesi N."/>
        </authorList>
    </citation>
    <scope>NUCLEOTIDE SEQUENCE</scope>
    <source>
        <strain evidence="3">HSMRA1968</strain>
        <tissue evidence="3">Whole embryos</tissue>
    </source>
</reference>
<dbReference type="EMBL" id="WJQU01000001">
    <property type="protein sequence ID" value="KAJ6649901.1"/>
    <property type="molecule type" value="Genomic_DNA"/>
</dbReference>
<protein>
    <submittedName>
        <fullName evidence="3">Uncharacterized protein</fullName>
    </submittedName>
</protein>
<sequence length="1594" mass="178667">MAASHFTKLVFDKADKIKIHICVDHGVANGAERGQAFVEAIKHVGEFMNDASKFKLCFSMTATKVPRTLVYDDETGDEKPKSDDAEIQGIGDTIKTDSIPLLTKQIKKETDEKAKQVLKNALSVFEALSTMENGKYTRIGLFRTPATEGPLSKSKPMINSKMTIITAMEKKTDFVVVSKGDFNYAIDASTKVQMLTVAKNLNENLIKGMDQVGVDLAKACTERMHSSNNWRKTQSFLADVQPILDDYSKKLRTLSKLEKNFIFDLYKTLMAANVPLSKATVRHLEKQLGCLAFLENMFDEISTTIPKSSLDEAYKFVTQAIFWYKTLYKVYDVLSEDMYQENRDKYNVADLNDWGNATKNTGLRLSDATADRFFKLLNIDVAPLRDFALTEIRMNELNSVVQLTLIEKTNIEVTPDGVLLATGPFIPLSRVLEAYKHKENQIKKVNIFASCVVHVDTDFAAPGRHMTIAAAKWKVKDKFTISLDGESGEDRRGTAEAGRGATPGEDGLAGGSGKCSGHFIGIADSIDNAQFLTISATGGRGGKGQTGGTGGNGAKGVDAIMPTDKNNSEPPSSMDYDFVKGWIHETDDNWSYHKYSIFWRILGKRAQRGLRGGHGGAGGLGGPKGELLLSIFKPSQHYPNLRNRDGDEGDNARGGAGGNGAKNGNDLLARYYEKNVMGFTSQDWEQNEVYDMGTSDSGPSGQTGGNKGGRVKETQVPVNIMAFSLNYFKGETIRFAANSPLLREDLKQMLVAVDKTEKFNILYTVPAYLNEMTTIENIYYSIFKSINTTPFYKSLLERIKTYAELHKSDRDKTKRLALSTIYAACLSKLCSLELATRSQGVIIDVEGFVDLTLKRIDNLAAIDKRVAVKEFQKSYHENIDVKVREADQLMDKKVNPAIERILRSMDDKLDELVKEVIQKIEKAKDKKAELIEEKKQMEKALLIKSCLNVIKMGAMLASFAGPIGAAVGGVVTAGVTIGESFVVEPDAKQGDAILVPPGVSDALKNLGDFVAETRAKKYKKFETQLKSIEDELKDPPVDLQEVNKKVSSIRERLEKEKAKVVPDGDEDAATAKDKNMKDLQDEMKSVLSEKKTGLKEQIDKGDKAKKSILDKVDKLQKGLKVIETGMDVYNKYKGDKKKLDAISDSIAQADKAIESLQKYESQVESAMFPMVRKMREDVNKVKASLSTKSQVALDVQQWEVQGTLRGVRNILERATEGYATQADITGCFDALSEAMNLLVHIYDRLENYRDQQKLGDLIANIGAPGQYDELLRGTEYDEDVTALNMTIQSNLVLLEYDNAMKAFLQWVFPFARRYMEQTSLPDNLKPVRNQQTLKDLVVAAKKQLDSIKNDIGKYWTTIPNYTKFFFEGEFYVNDKLGGPFYVWSGKDHSDAIEGLFKGNEITLLADIRDNVRFVNSNSDTRSAKRMAIKFSSIYIRFNLAKKFSEEEDDEKNEERQRKFDDIMENFVVNLVHTGTNYYDFRENYYVIYGDPLTLSYSVRKNADGKHDIKSTSRDKVMKGDLLLSPYTLWTVRLSADRRKAFDDIREFVDDISLELTGMGKYIFDDDDQLAAYNLRAYDYYQIDGKKRDTNESFE</sequence>
<feature type="region of interest" description="Disordered" evidence="2">
    <location>
        <begin position="637"/>
        <end position="661"/>
    </location>
</feature>
<proteinExistence type="predicted"/>
<feature type="region of interest" description="Disordered" evidence="2">
    <location>
        <begin position="692"/>
        <end position="711"/>
    </location>
</feature>
<dbReference type="OrthoDB" id="7784704at2759"/>
<accession>A0A9Q0NGJ4</accession>
<organism evidence="3 4">
    <name type="scientific">Pseudolycoriella hygida</name>
    <dbReference type="NCBI Taxonomy" id="35572"/>
    <lineage>
        <taxon>Eukaryota</taxon>
        <taxon>Metazoa</taxon>
        <taxon>Ecdysozoa</taxon>
        <taxon>Arthropoda</taxon>
        <taxon>Hexapoda</taxon>
        <taxon>Insecta</taxon>
        <taxon>Pterygota</taxon>
        <taxon>Neoptera</taxon>
        <taxon>Endopterygota</taxon>
        <taxon>Diptera</taxon>
        <taxon>Nematocera</taxon>
        <taxon>Sciaroidea</taxon>
        <taxon>Sciaridae</taxon>
        <taxon>Pseudolycoriella</taxon>
    </lineage>
</organism>
<evidence type="ECO:0000313" key="3">
    <source>
        <dbReference type="EMBL" id="KAJ6649901.1"/>
    </source>
</evidence>
<evidence type="ECO:0000313" key="4">
    <source>
        <dbReference type="Proteomes" id="UP001151699"/>
    </source>
</evidence>
<feature type="region of interest" description="Disordered" evidence="2">
    <location>
        <begin position="484"/>
        <end position="509"/>
    </location>
</feature>
<gene>
    <name evidence="3" type="ORF">Bhyg_05142</name>
</gene>
<evidence type="ECO:0000256" key="2">
    <source>
        <dbReference type="SAM" id="MobiDB-lite"/>
    </source>
</evidence>
<feature type="coiled-coil region" evidence="1">
    <location>
        <begin position="1039"/>
        <end position="1089"/>
    </location>
</feature>